<dbReference type="Pfam" id="PF09177">
    <property type="entry name" value="STX6_10_61_N"/>
    <property type="match status" value="1"/>
</dbReference>
<evidence type="ECO:0000256" key="2">
    <source>
        <dbReference type="ARBA" id="ARBA00009063"/>
    </source>
</evidence>
<dbReference type="OrthoDB" id="546861at2759"/>
<dbReference type="GO" id="GO:0015031">
    <property type="term" value="P:protein transport"/>
    <property type="evidence" value="ECO:0007669"/>
    <property type="project" value="UniProtKB-KW"/>
</dbReference>
<keyword evidence="5" id="KW-0653">Protein transport</keyword>
<dbReference type="Gene3D" id="1.20.58.90">
    <property type="match status" value="1"/>
</dbReference>
<feature type="coiled-coil region" evidence="11">
    <location>
        <begin position="323"/>
        <end position="350"/>
    </location>
</feature>
<proteinExistence type="inferred from homology"/>
<feature type="region of interest" description="Disordered" evidence="12">
    <location>
        <begin position="109"/>
        <end position="139"/>
    </location>
</feature>
<feature type="compositionally biased region" description="Basic residues" evidence="12">
    <location>
        <begin position="835"/>
        <end position="847"/>
    </location>
</feature>
<evidence type="ECO:0000256" key="3">
    <source>
        <dbReference type="ARBA" id="ARBA00022448"/>
    </source>
</evidence>
<evidence type="ECO:0000256" key="1">
    <source>
        <dbReference type="ARBA" id="ARBA00004409"/>
    </source>
</evidence>
<reference evidence="15 16" key="1">
    <citation type="submission" date="2017-03" db="EMBL/GenBank/DDBJ databases">
        <title>Genomes of endolithic fungi from Antarctica.</title>
        <authorList>
            <person name="Coleine C."/>
            <person name="Masonjones S."/>
            <person name="Stajich J.E."/>
        </authorList>
    </citation>
    <scope>NUCLEOTIDE SEQUENCE [LARGE SCALE GENOMIC DNA]</scope>
    <source>
        <strain evidence="15 16">CCFEE 5311</strain>
    </source>
</reference>
<keyword evidence="9 13" id="KW-0472">Membrane</keyword>
<protein>
    <recommendedName>
        <fullName evidence="10">t-SNARE affecting a late Golgi compartment protein 1</fullName>
    </recommendedName>
</protein>
<feature type="region of interest" description="Disordered" evidence="12">
    <location>
        <begin position="447"/>
        <end position="477"/>
    </location>
</feature>
<keyword evidence="7" id="KW-0333">Golgi apparatus</keyword>
<feature type="compositionally biased region" description="Polar residues" evidence="12">
    <location>
        <begin position="749"/>
        <end position="786"/>
    </location>
</feature>
<evidence type="ECO:0000256" key="11">
    <source>
        <dbReference type="SAM" id="Coils"/>
    </source>
</evidence>
<keyword evidence="3" id="KW-0813">Transport</keyword>
<dbReference type="SUPFAM" id="SSF47661">
    <property type="entry name" value="t-snare proteins"/>
    <property type="match status" value="1"/>
</dbReference>
<dbReference type="PANTHER" id="PTHR42089">
    <property type="entry name" value="YALI0F09427P"/>
    <property type="match status" value="1"/>
</dbReference>
<feature type="region of interest" description="Disordered" evidence="12">
    <location>
        <begin position="731"/>
        <end position="867"/>
    </location>
</feature>
<evidence type="ECO:0000313" key="15">
    <source>
        <dbReference type="EMBL" id="TKA46664.1"/>
    </source>
</evidence>
<dbReference type="InterPro" id="IPR015260">
    <property type="entry name" value="Syntaxin-6/10/61_N"/>
</dbReference>
<keyword evidence="8 11" id="KW-0175">Coiled coil</keyword>
<dbReference type="InterPro" id="IPR010989">
    <property type="entry name" value="SNARE"/>
</dbReference>
<feature type="region of interest" description="Disordered" evidence="12">
    <location>
        <begin position="281"/>
        <end position="301"/>
    </location>
</feature>
<dbReference type="Proteomes" id="UP000310066">
    <property type="component" value="Unassembled WGS sequence"/>
</dbReference>
<evidence type="ECO:0000256" key="6">
    <source>
        <dbReference type="ARBA" id="ARBA00022989"/>
    </source>
</evidence>
<dbReference type="EMBL" id="NAJP01000008">
    <property type="protein sequence ID" value="TKA46664.1"/>
    <property type="molecule type" value="Genomic_DNA"/>
</dbReference>
<evidence type="ECO:0000259" key="14">
    <source>
        <dbReference type="PROSITE" id="PS50192"/>
    </source>
</evidence>
<dbReference type="GO" id="GO:0000139">
    <property type="term" value="C:Golgi membrane"/>
    <property type="evidence" value="ECO:0007669"/>
    <property type="project" value="UniProtKB-SubCell"/>
</dbReference>
<feature type="transmembrane region" description="Helical" evidence="13">
    <location>
        <begin position="225"/>
        <end position="249"/>
    </location>
</feature>
<evidence type="ECO:0000256" key="12">
    <source>
        <dbReference type="SAM" id="MobiDB-lite"/>
    </source>
</evidence>
<dbReference type="PANTHER" id="PTHR42089:SF1">
    <property type="entry name" value="YALI0F09427P"/>
    <property type="match status" value="1"/>
</dbReference>
<dbReference type="STRING" id="329885.A0A4U0VCJ4"/>
<keyword evidence="6 13" id="KW-1133">Transmembrane helix</keyword>
<evidence type="ECO:0000256" key="13">
    <source>
        <dbReference type="SAM" id="Phobius"/>
    </source>
</evidence>
<gene>
    <name evidence="15" type="ORF">B0A54_02497</name>
</gene>
<dbReference type="SMART" id="SM00397">
    <property type="entry name" value="t_SNARE"/>
    <property type="match status" value="1"/>
</dbReference>
<feature type="compositionally biased region" description="Basic residues" evidence="12">
    <location>
        <begin position="804"/>
        <end position="813"/>
    </location>
</feature>
<comment type="subcellular location">
    <subcellularLocation>
        <location evidence="1">Golgi apparatus membrane</location>
        <topology evidence="1">Single-pass type IV membrane protein</topology>
    </subcellularLocation>
</comment>
<dbReference type="AlphaFoldDB" id="A0A4U0VCJ4"/>
<evidence type="ECO:0000256" key="4">
    <source>
        <dbReference type="ARBA" id="ARBA00022692"/>
    </source>
</evidence>
<name>A0A4U0VCJ4_9PEZI</name>
<dbReference type="GO" id="GO:0048193">
    <property type="term" value="P:Golgi vesicle transport"/>
    <property type="evidence" value="ECO:0007669"/>
    <property type="project" value="InterPro"/>
</dbReference>
<dbReference type="Gene3D" id="1.20.5.110">
    <property type="match status" value="1"/>
</dbReference>
<dbReference type="CDD" id="cd15851">
    <property type="entry name" value="SNARE_Syntaxin6"/>
    <property type="match status" value="1"/>
</dbReference>
<evidence type="ECO:0000256" key="5">
    <source>
        <dbReference type="ARBA" id="ARBA00022927"/>
    </source>
</evidence>
<feature type="region of interest" description="Disordered" evidence="12">
    <location>
        <begin position="362"/>
        <end position="409"/>
    </location>
</feature>
<feature type="compositionally biased region" description="Low complexity" evidence="12">
    <location>
        <begin position="283"/>
        <end position="296"/>
    </location>
</feature>
<dbReference type="InterPro" id="IPR000727">
    <property type="entry name" value="T_SNARE_dom"/>
</dbReference>
<dbReference type="CDD" id="cd21444">
    <property type="entry name" value="SNARE_NTD_Tlg1p-like"/>
    <property type="match status" value="1"/>
</dbReference>
<dbReference type="SUPFAM" id="SSF58038">
    <property type="entry name" value="SNARE fusion complex"/>
    <property type="match status" value="1"/>
</dbReference>
<dbReference type="FunFam" id="1.20.5.110:FF:000006">
    <property type="entry name" value="Syntaxin 6"/>
    <property type="match status" value="1"/>
</dbReference>
<comment type="caution">
    <text evidence="15">The sequence shown here is derived from an EMBL/GenBank/DDBJ whole genome shotgun (WGS) entry which is preliminary data.</text>
</comment>
<evidence type="ECO:0000256" key="10">
    <source>
        <dbReference type="ARBA" id="ARBA00073343"/>
    </source>
</evidence>
<dbReference type="PROSITE" id="PS50192">
    <property type="entry name" value="T_SNARE"/>
    <property type="match status" value="1"/>
</dbReference>
<organism evidence="15 16">
    <name type="scientific">Friedmanniomyces endolithicus</name>
    <dbReference type="NCBI Taxonomy" id="329885"/>
    <lineage>
        <taxon>Eukaryota</taxon>
        <taxon>Fungi</taxon>
        <taxon>Dikarya</taxon>
        <taxon>Ascomycota</taxon>
        <taxon>Pezizomycotina</taxon>
        <taxon>Dothideomycetes</taxon>
        <taxon>Dothideomycetidae</taxon>
        <taxon>Mycosphaerellales</taxon>
        <taxon>Teratosphaeriaceae</taxon>
        <taxon>Friedmanniomyces</taxon>
    </lineage>
</organism>
<accession>A0A4U0VCJ4</accession>
<keyword evidence="4 13" id="KW-0812">Transmembrane</keyword>
<sequence length="957" mass="107175">MSQDPFLEAQADILALLQQSRPLLSSYQRIRSSASSANSPELTEARRELEGTLTDLTADLQDLVESVRAVEGDPARYGLTVQEVGRRRKLVDDVAREVEDMHKQLNHTVQSADAQRRASLAHPDSFHHAEDDEDPLAGHGANDDEYGAWEEQRQMEIMHEQDEALDGVFQTVGNLRQQADTMGRELEEQAELLDETDQIVDRVGGKLGQGLKKIRYVIEKNEDRWSGCCISLLIVVLIVLLILVLHRLIDPILGSHPLLQQTPLSVNPFIDLPKPPTLPHNYASLPSTLPPSSLSAPPAPSNPELPAYVTSSSGFAAHPATIIAQNKALLKQLTKQRTEAEKKVKAWEQSIADRELADKRRRAPGWLDSEQHLLQPNKQVDKDSEQVSLMDEPEPAMDEESKKRERTAEDMGAAMDRAFGRSEMVTVSSEPLSSPRPPSPFLVTREKAAEDDAEVTADEEAKREPSPSQDDGGTSKHLPLQAFETLNVHDDVAGSAEEQPSSPTSTAHTGVELMPEFIRRMQRNICAEPVKIRASRDLSVEPAIVEETALCVVSKVFARDFSRTWKFARFFNIAEDEDKLYTFFDAPPNVVETFLYWLINRSIPAQDDFDSKDLISGAAYQMLLAKAYAFAEDKRIKEMMNDVMPVFMQTFVDAKLEQPTLQAMLRFAARGSMLRMVLLEAALKLQTEDDNLMIKALDKKWMAGIDGDIQQARRRFNNRGASIGLAPEYLVELDPIPPPPRRTNKRSRTPPSLDSITPEPSLTPDRSQTLSRASSPAPSETVSRASSPGRFETAEPDFNPAHPPHIHLPPKSHLHPERTRYFSPGTFADLPPKIKPARRPQPSRRVPHPPLRTRYFSPPPAPSPLEGKEEERYAGDYLTVRAPAQCECEWKGGYRKHYPRIEGEEVPRTCPKCGRYKRTVMGKKFAWRMGVRRWMWVPLEASEGLGPADGDEGGGWV</sequence>
<dbReference type="FunFam" id="1.20.58.90:FF:000012">
    <property type="entry name" value="SNARE domain protein"/>
    <property type="match status" value="1"/>
</dbReference>
<comment type="similarity">
    <text evidence="2">Belongs to the syntaxin family.</text>
</comment>
<evidence type="ECO:0000313" key="16">
    <source>
        <dbReference type="Proteomes" id="UP000310066"/>
    </source>
</evidence>
<feature type="domain" description="T-SNARE coiled-coil homology" evidence="14">
    <location>
        <begin position="155"/>
        <end position="217"/>
    </location>
</feature>
<dbReference type="InterPro" id="IPR048036">
    <property type="entry name" value="Tlg1p-like_N"/>
</dbReference>
<evidence type="ECO:0000256" key="9">
    <source>
        <dbReference type="ARBA" id="ARBA00023136"/>
    </source>
</evidence>
<evidence type="ECO:0000256" key="7">
    <source>
        <dbReference type="ARBA" id="ARBA00023034"/>
    </source>
</evidence>
<evidence type="ECO:0000256" key="8">
    <source>
        <dbReference type="ARBA" id="ARBA00023054"/>
    </source>
</evidence>
<feature type="compositionally biased region" description="Basic and acidic residues" evidence="12">
    <location>
        <begin position="399"/>
        <end position="409"/>
    </location>
</feature>